<evidence type="ECO:0000256" key="1">
    <source>
        <dbReference type="SAM" id="MobiDB-lite"/>
    </source>
</evidence>
<reference evidence="2" key="1">
    <citation type="journal article" date="2007" name="Parasitol. Res.">
        <title>Partner proteins that interact with Clonorchis sinensis WD40-repeat protein.</title>
        <authorList>
            <person name="Kim T.I."/>
            <person name="Cho P.Y."/>
            <person name="Li S."/>
            <person name="Hong S.-T."/>
            <person name="Choi M.-H."/>
            <person name="Hong S.-J."/>
        </authorList>
    </citation>
    <scope>NUCLEOTIDE SEQUENCE</scope>
</reference>
<dbReference type="AlphaFoldDB" id="A7XWR8"/>
<proteinExistence type="evidence at transcript level"/>
<evidence type="ECO:0000313" key="2">
    <source>
        <dbReference type="EMBL" id="ABU86409.1"/>
    </source>
</evidence>
<organism evidence="2">
    <name type="scientific">Clonorchis sinensis</name>
    <name type="common">Chinese liver fluke</name>
    <dbReference type="NCBI Taxonomy" id="79923"/>
    <lineage>
        <taxon>Eukaryota</taxon>
        <taxon>Metazoa</taxon>
        <taxon>Spiralia</taxon>
        <taxon>Lophotrochozoa</taxon>
        <taxon>Platyhelminthes</taxon>
        <taxon>Trematoda</taxon>
        <taxon>Digenea</taxon>
        <taxon>Opisthorchiida</taxon>
        <taxon>Opisthorchiata</taxon>
        <taxon>Opisthorchiidae</taxon>
        <taxon>Clonorchis</taxon>
    </lineage>
</organism>
<feature type="non-terminal residue" evidence="2">
    <location>
        <position position="1"/>
    </location>
</feature>
<accession>A7XWR8</accession>
<feature type="region of interest" description="Disordered" evidence="1">
    <location>
        <begin position="79"/>
        <end position="101"/>
    </location>
</feature>
<sequence length="157" mass="18120">VVLQCHRVPALEMKALLKQALSQCNIHMSSPMGGETRQTKEDRKQKALLLNRRSGQLKRLRNARYQRIRRTKQSWKLVNNKPRHKSKEQTSSPRVTMRTQEAAPQLLSLAKQIVRTRNSLFGSTTRRAFSKKEPKSILFADGTFRQHGRTVKDIVCS</sequence>
<dbReference type="EMBL" id="EF586875">
    <property type="protein sequence ID" value="ABU86409.1"/>
    <property type="molecule type" value="mRNA"/>
</dbReference>
<feature type="compositionally biased region" description="Polar residues" evidence="1">
    <location>
        <begin position="89"/>
        <end position="99"/>
    </location>
</feature>
<name>A7XWR8_CLOSI</name>
<protein>
    <submittedName>
        <fullName evidence="2">Uncharacterized protein</fullName>
    </submittedName>
</protein>